<reference evidence="2" key="1">
    <citation type="submission" date="2020-11" db="EMBL/GenBank/DDBJ databases">
        <authorList>
            <person name="Whitehead M."/>
        </authorList>
    </citation>
    <scope>NUCLEOTIDE SEQUENCE</scope>
    <source>
        <strain evidence="2">EGII</strain>
    </source>
</reference>
<evidence type="ECO:0000313" key="2">
    <source>
        <dbReference type="EMBL" id="CAD7003902.1"/>
    </source>
</evidence>
<evidence type="ECO:0000313" key="3">
    <source>
        <dbReference type="Proteomes" id="UP000606786"/>
    </source>
</evidence>
<sequence length="67" mass="7180">MYVGIQVVLPLLASGCTTGIVLDAGDDIAPSSSLEKSYKLPDGQVIIIGNEPLRYLEALFKPTFLDI</sequence>
<dbReference type="InterPro" id="IPR043129">
    <property type="entry name" value="ATPase_NBD"/>
</dbReference>
<keyword evidence="3" id="KW-1185">Reference proteome</keyword>
<name>A0A811UXB8_CERCA</name>
<dbReference type="PANTHER" id="PTHR11937">
    <property type="entry name" value="ACTIN"/>
    <property type="match status" value="1"/>
</dbReference>
<dbReference type="Proteomes" id="UP000606786">
    <property type="component" value="Unassembled WGS sequence"/>
</dbReference>
<dbReference type="SUPFAM" id="SSF53067">
    <property type="entry name" value="Actin-like ATPase domain"/>
    <property type="match status" value="1"/>
</dbReference>
<protein>
    <submittedName>
        <fullName evidence="2">(Mediterranean fruit fly) hypothetical protein</fullName>
    </submittedName>
</protein>
<accession>A0A811UXB8</accession>
<dbReference type="InterPro" id="IPR004000">
    <property type="entry name" value="Actin"/>
</dbReference>
<feature type="signal peptide" evidence="1">
    <location>
        <begin position="1"/>
        <end position="19"/>
    </location>
</feature>
<organism evidence="2 3">
    <name type="scientific">Ceratitis capitata</name>
    <name type="common">Mediterranean fruit fly</name>
    <name type="synonym">Tephritis capitata</name>
    <dbReference type="NCBI Taxonomy" id="7213"/>
    <lineage>
        <taxon>Eukaryota</taxon>
        <taxon>Metazoa</taxon>
        <taxon>Ecdysozoa</taxon>
        <taxon>Arthropoda</taxon>
        <taxon>Hexapoda</taxon>
        <taxon>Insecta</taxon>
        <taxon>Pterygota</taxon>
        <taxon>Neoptera</taxon>
        <taxon>Endopterygota</taxon>
        <taxon>Diptera</taxon>
        <taxon>Brachycera</taxon>
        <taxon>Muscomorpha</taxon>
        <taxon>Tephritoidea</taxon>
        <taxon>Tephritidae</taxon>
        <taxon>Ceratitis</taxon>
        <taxon>Ceratitis</taxon>
    </lineage>
</organism>
<dbReference type="EMBL" id="CAJHJT010000034">
    <property type="protein sequence ID" value="CAD7003902.1"/>
    <property type="molecule type" value="Genomic_DNA"/>
</dbReference>
<feature type="chain" id="PRO_5032439470" evidence="1">
    <location>
        <begin position="20"/>
        <end position="67"/>
    </location>
</feature>
<proteinExistence type="predicted"/>
<dbReference type="AlphaFoldDB" id="A0A811UXB8"/>
<dbReference type="Gene3D" id="3.90.640.10">
    <property type="entry name" value="Actin, Chain A, domain 4"/>
    <property type="match status" value="1"/>
</dbReference>
<keyword evidence="1" id="KW-0732">Signal</keyword>
<gene>
    <name evidence="2" type="ORF">CCAP1982_LOCUS12331</name>
</gene>
<comment type="caution">
    <text evidence="2">The sequence shown here is derived from an EMBL/GenBank/DDBJ whole genome shotgun (WGS) entry which is preliminary data.</text>
</comment>
<evidence type="ECO:0000256" key="1">
    <source>
        <dbReference type="SAM" id="SignalP"/>
    </source>
</evidence>